<keyword evidence="2" id="KW-1185">Reference proteome</keyword>
<sequence>MADEEIGSMLNRVRLSEDENGHLDNSCEIANDDLDLLDETFIATTQSLAGDMIAGNQEHYETIANVASQVEGHNDHAAGDLEANNNVTNNASQMEGHNAIGVGEIAYETVQPLPTTVREMASAGNMEHVDGLPGLMSDRLVEIPLALGLDAIE</sequence>
<comment type="caution">
    <text evidence="1">The sequence shown here is derived from an EMBL/GenBank/DDBJ whole genome shotgun (WGS) entry which is preliminary data.</text>
</comment>
<gene>
    <name evidence="1" type="ORF">SLEP1_g56840</name>
</gene>
<proteinExistence type="predicted"/>
<evidence type="ECO:0000313" key="1">
    <source>
        <dbReference type="EMBL" id="GKV50128.1"/>
    </source>
</evidence>
<dbReference type="Proteomes" id="UP001054252">
    <property type="component" value="Unassembled WGS sequence"/>
</dbReference>
<name>A0AAV5MKZ1_9ROSI</name>
<dbReference type="EMBL" id="BPVZ01000341">
    <property type="protein sequence ID" value="GKV50128.1"/>
    <property type="molecule type" value="Genomic_DNA"/>
</dbReference>
<evidence type="ECO:0000313" key="2">
    <source>
        <dbReference type="Proteomes" id="UP001054252"/>
    </source>
</evidence>
<evidence type="ECO:0008006" key="3">
    <source>
        <dbReference type="Google" id="ProtNLM"/>
    </source>
</evidence>
<dbReference type="AlphaFoldDB" id="A0AAV5MKZ1"/>
<protein>
    <recommendedName>
        <fullName evidence="3">Late embryogenesis abundant protein</fullName>
    </recommendedName>
</protein>
<accession>A0AAV5MKZ1</accession>
<organism evidence="1 2">
    <name type="scientific">Rubroshorea leprosula</name>
    <dbReference type="NCBI Taxonomy" id="152421"/>
    <lineage>
        <taxon>Eukaryota</taxon>
        <taxon>Viridiplantae</taxon>
        <taxon>Streptophyta</taxon>
        <taxon>Embryophyta</taxon>
        <taxon>Tracheophyta</taxon>
        <taxon>Spermatophyta</taxon>
        <taxon>Magnoliopsida</taxon>
        <taxon>eudicotyledons</taxon>
        <taxon>Gunneridae</taxon>
        <taxon>Pentapetalae</taxon>
        <taxon>rosids</taxon>
        <taxon>malvids</taxon>
        <taxon>Malvales</taxon>
        <taxon>Dipterocarpaceae</taxon>
        <taxon>Rubroshorea</taxon>
    </lineage>
</organism>
<reference evidence="1 2" key="1">
    <citation type="journal article" date="2021" name="Commun. Biol.">
        <title>The genome of Shorea leprosula (Dipterocarpaceae) highlights the ecological relevance of drought in aseasonal tropical rainforests.</title>
        <authorList>
            <person name="Ng K.K.S."/>
            <person name="Kobayashi M.J."/>
            <person name="Fawcett J.A."/>
            <person name="Hatakeyama M."/>
            <person name="Paape T."/>
            <person name="Ng C.H."/>
            <person name="Ang C.C."/>
            <person name="Tnah L.H."/>
            <person name="Lee C.T."/>
            <person name="Nishiyama T."/>
            <person name="Sese J."/>
            <person name="O'Brien M.J."/>
            <person name="Copetti D."/>
            <person name="Mohd Noor M.I."/>
            <person name="Ong R.C."/>
            <person name="Putra M."/>
            <person name="Sireger I.Z."/>
            <person name="Indrioko S."/>
            <person name="Kosugi Y."/>
            <person name="Izuno A."/>
            <person name="Isagi Y."/>
            <person name="Lee S.L."/>
            <person name="Shimizu K.K."/>
        </authorList>
    </citation>
    <scope>NUCLEOTIDE SEQUENCE [LARGE SCALE GENOMIC DNA]</scope>
    <source>
        <strain evidence="1">214</strain>
    </source>
</reference>